<dbReference type="InterPro" id="IPR006640">
    <property type="entry name" value="SprT-like_domain"/>
</dbReference>
<gene>
    <name evidence="2" type="ORF">SAMN06265350_104290</name>
</gene>
<keyword evidence="3" id="KW-1185">Reference proteome</keyword>
<dbReference type="AlphaFoldDB" id="A0A521CRU2"/>
<dbReference type="Proteomes" id="UP000315971">
    <property type="component" value="Unassembled WGS sequence"/>
</dbReference>
<evidence type="ECO:0000259" key="1">
    <source>
        <dbReference type="Pfam" id="PF10263"/>
    </source>
</evidence>
<reference evidence="2 3" key="1">
    <citation type="submission" date="2017-05" db="EMBL/GenBank/DDBJ databases">
        <authorList>
            <person name="Varghese N."/>
            <person name="Submissions S."/>
        </authorList>
    </citation>
    <scope>NUCLEOTIDE SEQUENCE [LARGE SCALE GENOMIC DNA]</scope>
    <source>
        <strain evidence="2 3">DSM 21342</strain>
    </source>
</reference>
<feature type="domain" description="SprT-like" evidence="1">
    <location>
        <begin position="75"/>
        <end position="115"/>
    </location>
</feature>
<dbReference type="Pfam" id="PF10263">
    <property type="entry name" value="SprT-like"/>
    <property type="match status" value="1"/>
</dbReference>
<evidence type="ECO:0000313" key="3">
    <source>
        <dbReference type="Proteomes" id="UP000315971"/>
    </source>
</evidence>
<organism evidence="2 3">
    <name type="scientific">Solitalea koreensis</name>
    <dbReference type="NCBI Taxonomy" id="543615"/>
    <lineage>
        <taxon>Bacteria</taxon>
        <taxon>Pseudomonadati</taxon>
        <taxon>Bacteroidota</taxon>
        <taxon>Sphingobacteriia</taxon>
        <taxon>Sphingobacteriales</taxon>
        <taxon>Sphingobacteriaceae</taxon>
        <taxon>Solitalea</taxon>
    </lineage>
</organism>
<protein>
    <submittedName>
        <fullName evidence="2">SprT-like family protein</fullName>
    </submittedName>
</protein>
<accession>A0A521CRU2</accession>
<sequence>MQTSPISKLDKVTVLQKFIPAEAAPLIVKWIDHYQVALKITRNRNSKLGDYRHPYGKAGHRISVNHNLNCYSFLITLVHEFAHMLNWNRHKNKVKPHGLEWKQAFQEMMAPFFEMNIFPEDILLALKAYMNNPAASSCSDVKLMRVLKQYDRKQEDMVTVETLPLNAFFAMKNGRKFQKLELIRKRYRCVELSTRRMYLFNPLAEVKDLSALEQESA</sequence>
<dbReference type="EMBL" id="FXSZ01000004">
    <property type="protein sequence ID" value="SMO62136.1"/>
    <property type="molecule type" value="Genomic_DNA"/>
</dbReference>
<name>A0A521CRU2_9SPHI</name>
<evidence type="ECO:0000313" key="2">
    <source>
        <dbReference type="EMBL" id="SMO62136.1"/>
    </source>
</evidence>
<proteinExistence type="predicted"/>